<dbReference type="AlphaFoldDB" id="A0A6B9ZBV2"/>
<dbReference type="EMBL" id="CP048113">
    <property type="protein sequence ID" value="QHS58073.1"/>
    <property type="molecule type" value="Genomic_DNA"/>
</dbReference>
<accession>A0A6B9ZBV2</accession>
<evidence type="ECO:0000313" key="2">
    <source>
        <dbReference type="Proteomes" id="UP000476411"/>
    </source>
</evidence>
<reference evidence="1 2" key="1">
    <citation type="submission" date="2020-01" db="EMBL/GenBank/DDBJ databases">
        <title>Complete genome sequence of Chitinophaga sp. H33E-04 isolated from quinoa roots.</title>
        <authorList>
            <person name="Weon H.-Y."/>
            <person name="Lee S.A."/>
        </authorList>
    </citation>
    <scope>NUCLEOTIDE SEQUENCE [LARGE SCALE GENOMIC DNA]</scope>
    <source>
        <strain evidence="1 2">H33E-04</strain>
    </source>
</reference>
<gene>
    <name evidence="1" type="ORF">GWR21_00240</name>
</gene>
<dbReference type="KEGG" id="chih:GWR21_00240"/>
<sequence length="410" mass="47320">MPKMYLEILKENLLSRWKQAFIEFHLLEEFKNNITSEKYVPGVRYNLDDYGTPAFLQPEEKVFPVGRVRELGDFHFYGFTADGLPSYTSYAHSVNKQYWGGYYTYGKEWVEYIEYNLNTRIPSSIKRIQFDAHGRKIAYQSLIVNSRGSDASYEDMTNEEKIHTIIDNEHAMFCNLEHYEIVDGRIVRADCLSIVPGAGESKYENIYTYDESGELTEIRHVYETGLSQLAYVKPDTGLDVHVLIDTVAELMAAAIVDTLVEDGVEAPLALLELNYHCVDVYIPSLSPRSVAFTKKISDQHPDEDIFDLIFLATELDHPFLDINREQFERPFTQLMTIIRREEKWEMGTLMLRKVAHILTTTRLSGRIPVGEEFAAYAVDWSMEMEDFEDVLRECGATATAIASWKERGWL</sequence>
<organism evidence="1 2">
    <name type="scientific">Chitinophaga agri</name>
    <dbReference type="NCBI Taxonomy" id="2703787"/>
    <lineage>
        <taxon>Bacteria</taxon>
        <taxon>Pseudomonadati</taxon>
        <taxon>Bacteroidota</taxon>
        <taxon>Chitinophagia</taxon>
        <taxon>Chitinophagales</taxon>
        <taxon>Chitinophagaceae</taxon>
        <taxon>Chitinophaga</taxon>
    </lineage>
</organism>
<evidence type="ECO:0000313" key="1">
    <source>
        <dbReference type="EMBL" id="QHS58073.1"/>
    </source>
</evidence>
<proteinExistence type="predicted"/>
<keyword evidence="2" id="KW-1185">Reference proteome</keyword>
<dbReference type="Proteomes" id="UP000476411">
    <property type="component" value="Chromosome"/>
</dbReference>
<protein>
    <submittedName>
        <fullName evidence="1">Uncharacterized protein</fullName>
    </submittedName>
</protein>
<name>A0A6B9ZBV2_9BACT</name>
<dbReference type="RefSeq" id="WP_162329778.1">
    <property type="nucleotide sequence ID" value="NZ_CP048113.1"/>
</dbReference>